<gene>
    <name evidence="4" type="ORF">BTN82_13385</name>
</gene>
<sequence>MFKHTLIASTLVVAALASAQSMAAIVGGGSTLPMALYTTPGVFAVGFAPYIGVGSGTGKVAFLSNDATRLNLAAGTKVDYAASDSILSAGEISTYQAEHLAPGVPTSSPDNWGPLLQFPSAATSVTIPYNKAGTTNLSLTSEQLCVALSSNNGAVRTWGEVLGTSDTTPVRVVFRSDSSGTSEILTRHLSNRCAWLFTTVSSTFVNAQAGTKPVSWIGVRSDAAVASTVATTAGAIGYAGPENLDATNNAVVARINGLLPAVGNVVTALSNIAPPATAVDRADLTKWAPVLPNPASGYPIVGYTYFIFNQCHRSPTDLNSVRIFLAKHYNAVFTSSNDQEIINKKLIPLTAAWKTAIRNTFIPVTSAQGLNNPNVCNGIGRPL</sequence>
<protein>
    <recommendedName>
        <fullName evidence="3">PBP domain-containing protein</fullName>
    </recommendedName>
</protein>
<evidence type="ECO:0000313" key="5">
    <source>
        <dbReference type="Proteomes" id="UP000185578"/>
    </source>
</evidence>
<dbReference type="OrthoDB" id="9801510at2"/>
<organism evidence="4 5">
    <name type="scientific">Pseudomonas chlororaphis</name>
    <dbReference type="NCBI Taxonomy" id="587753"/>
    <lineage>
        <taxon>Bacteria</taxon>
        <taxon>Pseudomonadati</taxon>
        <taxon>Pseudomonadota</taxon>
        <taxon>Gammaproteobacteria</taxon>
        <taxon>Pseudomonadales</taxon>
        <taxon>Pseudomonadaceae</taxon>
        <taxon>Pseudomonas</taxon>
    </lineage>
</organism>
<keyword evidence="2" id="KW-0732">Signal</keyword>
<dbReference type="InterPro" id="IPR024370">
    <property type="entry name" value="PBP_domain"/>
</dbReference>
<dbReference type="InterPro" id="IPR050962">
    <property type="entry name" value="Phosphate-bind_PstS"/>
</dbReference>
<feature type="domain" description="PBP" evidence="3">
    <location>
        <begin position="50"/>
        <end position="323"/>
    </location>
</feature>
<comment type="caution">
    <text evidence="4">The sequence shown here is derived from an EMBL/GenBank/DDBJ whole genome shotgun (WGS) entry which is preliminary data.</text>
</comment>
<comment type="similarity">
    <text evidence="1">Belongs to the PstS family.</text>
</comment>
<dbReference type="AlphaFoldDB" id="A0A1Q8EQH2"/>
<dbReference type="Pfam" id="PF12849">
    <property type="entry name" value="PBP_like_2"/>
    <property type="match status" value="1"/>
</dbReference>
<feature type="chain" id="PRO_5012457789" description="PBP domain-containing protein" evidence="2">
    <location>
        <begin position="24"/>
        <end position="383"/>
    </location>
</feature>
<dbReference type="Gene3D" id="3.40.190.10">
    <property type="entry name" value="Periplasmic binding protein-like II"/>
    <property type="match status" value="2"/>
</dbReference>
<evidence type="ECO:0000313" key="4">
    <source>
        <dbReference type="EMBL" id="OLF54045.1"/>
    </source>
</evidence>
<proteinExistence type="inferred from homology"/>
<dbReference type="RefSeq" id="WP_075119591.1">
    <property type="nucleotide sequence ID" value="NZ_MSCT01000010.1"/>
</dbReference>
<name>A0A1Q8EQH2_9PSED</name>
<dbReference type="PANTHER" id="PTHR42996:SF1">
    <property type="entry name" value="PHOSPHATE-BINDING PROTEIN PSTS"/>
    <property type="match status" value="1"/>
</dbReference>
<evidence type="ECO:0000256" key="1">
    <source>
        <dbReference type="ARBA" id="ARBA00008725"/>
    </source>
</evidence>
<dbReference type="PANTHER" id="PTHR42996">
    <property type="entry name" value="PHOSPHATE-BINDING PROTEIN PSTS"/>
    <property type="match status" value="1"/>
</dbReference>
<dbReference type="Proteomes" id="UP000185578">
    <property type="component" value="Unassembled WGS sequence"/>
</dbReference>
<feature type="signal peptide" evidence="2">
    <location>
        <begin position="1"/>
        <end position="23"/>
    </location>
</feature>
<accession>A0A1Q8EQH2</accession>
<dbReference type="SUPFAM" id="SSF53850">
    <property type="entry name" value="Periplasmic binding protein-like II"/>
    <property type="match status" value="1"/>
</dbReference>
<dbReference type="EMBL" id="MSCT01000010">
    <property type="protein sequence ID" value="OLF54045.1"/>
    <property type="molecule type" value="Genomic_DNA"/>
</dbReference>
<evidence type="ECO:0000259" key="3">
    <source>
        <dbReference type="Pfam" id="PF12849"/>
    </source>
</evidence>
<reference evidence="4 5" key="1">
    <citation type="submission" date="2016-12" db="EMBL/GenBank/DDBJ databases">
        <authorList>
            <person name="Song W.-J."/>
            <person name="Kurnit D.M."/>
        </authorList>
    </citation>
    <scope>NUCLEOTIDE SEQUENCE [LARGE SCALE GENOMIC DNA]</scope>
    <source>
        <strain evidence="4 5">PCL1601</strain>
    </source>
</reference>
<evidence type="ECO:0000256" key="2">
    <source>
        <dbReference type="SAM" id="SignalP"/>
    </source>
</evidence>